<evidence type="ECO:0000256" key="1">
    <source>
        <dbReference type="SAM" id="MobiDB-lite"/>
    </source>
</evidence>
<name>A0A074T801_9RHOB</name>
<dbReference type="RefSeq" id="WP_028095405.1">
    <property type="nucleotide sequence ID" value="NZ_FOVB01000035.1"/>
</dbReference>
<organism evidence="2 3">
    <name type="scientific">Thioclava dalianensis</name>
    <dbReference type="NCBI Taxonomy" id="1185766"/>
    <lineage>
        <taxon>Bacteria</taxon>
        <taxon>Pseudomonadati</taxon>
        <taxon>Pseudomonadota</taxon>
        <taxon>Alphaproteobacteria</taxon>
        <taxon>Rhodobacterales</taxon>
        <taxon>Paracoccaceae</taxon>
        <taxon>Thioclava</taxon>
    </lineage>
</organism>
<dbReference type="STRING" id="1185766.SAMN05216224_1351"/>
<evidence type="ECO:0000313" key="2">
    <source>
        <dbReference type="EMBL" id="KEP67819.1"/>
    </source>
</evidence>
<dbReference type="AlphaFoldDB" id="A0A074T801"/>
<keyword evidence="3" id="KW-1185">Reference proteome</keyword>
<gene>
    <name evidence="2" type="ORF">DL1_19565</name>
</gene>
<dbReference type="OrthoDB" id="7871422at2"/>
<accession>A0A074T801</accession>
<evidence type="ECO:0000313" key="3">
    <source>
        <dbReference type="Proteomes" id="UP000027725"/>
    </source>
</evidence>
<dbReference type="EMBL" id="JHEH01000078">
    <property type="protein sequence ID" value="KEP67819.1"/>
    <property type="molecule type" value="Genomic_DNA"/>
</dbReference>
<dbReference type="eggNOG" id="ENOG5034B80">
    <property type="taxonomic scope" value="Bacteria"/>
</dbReference>
<feature type="region of interest" description="Disordered" evidence="1">
    <location>
        <begin position="30"/>
        <end position="69"/>
    </location>
</feature>
<reference evidence="2 3" key="1">
    <citation type="submission" date="2014-03" db="EMBL/GenBank/DDBJ databases">
        <title>The draft genome sequence of Thioclava dalianensis DLFJ1-1.</title>
        <authorList>
            <person name="Lai Q."/>
            <person name="Shao Z."/>
        </authorList>
    </citation>
    <scope>NUCLEOTIDE SEQUENCE [LARGE SCALE GENOMIC DNA]</scope>
    <source>
        <strain evidence="2 3">DLFJ1-1</strain>
    </source>
</reference>
<sequence length="69" mass="8036">MARIEMRFNGRKIASAAQLQRELTRSMEKHVEDSLKKAAGPGVRMKKTREGYSFEGSPEQIERMKKRLR</sequence>
<comment type="caution">
    <text evidence="2">The sequence shown here is derived from an EMBL/GenBank/DDBJ whole genome shotgun (WGS) entry which is preliminary data.</text>
</comment>
<dbReference type="Proteomes" id="UP000027725">
    <property type="component" value="Unassembled WGS sequence"/>
</dbReference>
<protein>
    <submittedName>
        <fullName evidence="2">Uncharacterized protein</fullName>
    </submittedName>
</protein>
<proteinExistence type="predicted"/>